<gene>
    <name evidence="3" type="ORF">KFL_002280060</name>
</gene>
<dbReference type="EMBL" id="DF237177">
    <property type="protein sequence ID" value="GAQ85292.1"/>
    <property type="molecule type" value="Genomic_DNA"/>
</dbReference>
<feature type="compositionally biased region" description="Basic and acidic residues" evidence="2">
    <location>
        <begin position="1"/>
        <end position="16"/>
    </location>
</feature>
<feature type="region of interest" description="Disordered" evidence="2">
    <location>
        <begin position="237"/>
        <end position="264"/>
    </location>
</feature>
<dbReference type="AlphaFoldDB" id="A0A1Y1I5R1"/>
<dbReference type="OrthoDB" id="1921142at2759"/>
<accession>A0A1Y1I5R1</accession>
<dbReference type="Gene3D" id="1.10.287.1490">
    <property type="match status" value="1"/>
</dbReference>
<organism evidence="3 4">
    <name type="scientific">Klebsormidium nitens</name>
    <name type="common">Green alga</name>
    <name type="synonym">Ulothrix nitens</name>
    <dbReference type="NCBI Taxonomy" id="105231"/>
    <lineage>
        <taxon>Eukaryota</taxon>
        <taxon>Viridiplantae</taxon>
        <taxon>Streptophyta</taxon>
        <taxon>Klebsormidiophyceae</taxon>
        <taxon>Klebsormidiales</taxon>
        <taxon>Klebsormidiaceae</taxon>
        <taxon>Klebsormidium</taxon>
    </lineage>
</organism>
<evidence type="ECO:0000256" key="1">
    <source>
        <dbReference type="SAM" id="Coils"/>
    </source>
</evidence>
<feature type="coiled-coil region" evidence="1">
    <location>
        <begin position="296"/>
        <end position="514"/>
    </location>
</feature>
<keyword evidence="1" id="KW-0175">Coiled coil</keyword>
<feature type="region of interest" description="Disordered" evidence="2">
    <location>
        <begin position="195"/>
        <end position="220"/>
    </location>
</feature>
<feature type="region of interest" description="Disordered" evidence="2">
    <location>
        <begin position="1"/>
        <end position="47"/>
    </location>
</feature>
<protein>
    <submittedName>
        <fullName evidence="3">Uncharacterized protein</fullName>
    </submittedName>
</protein>
<name>A0A1Y1I5R1_KLENI</name>
<dbReference type="OMA" id="HEDMIAG"/>
<evidence type="ECO:0000313" key="3">
    <source>
        <dbReference type="EMBL" id="GAQ85292.1"/>
    </source>
</evidence>
<feature type="compositionally biased region" description="Low complexity" evidence="2">
    <location>
        <begin position="37"/>
        <end position="47"/>
    </location>
</feature>
<evidence type="ECO:0000256" key="2">
    <source>
        <dbReference type="SAM" id="MobiDB-lite"/>
    </source>
</evidence>
<evidence type="ECO:0000313" key="4">
    <source>
        <dbReference type="Proteomes" id="UP000054558"/>
    </source>
</evidence>
<keyword evidence="4" id="KW-1185">Reference proteome</keyword>
<sequence>MTDERASPVVIRERPRSATRAPSAPGPLVAESSAGSLRAANPNPNPRVLVVPAFREASYQERRGWEAAWQSVKKACEDMLGSLGEAVQQWKQEMSPRRAAQSPQISDTTRKIQAKRILARMEKAHREMLAMQADMSELSLGTQRLQSMLAKAQKSRAEALSKVDQLAAEKEETEGKLGEANERIGELEVELKEARGTAERARFEARQTEQSSEERDRELQGARQEIASLGEERAALRESNERLRAEREAAVTDMERKERERSDAARIAEDAADTAGRYKEAVARLTADNMIFLMKLRTAEAQLSAADKERTELRTVVEMKQGEWLDRARAQVEERVKESLRKAEQSEKQLQRARAEAAEEARQAAVDLARVKADLDLERERRRECSDELEDTKVRLAGAEERLRFLDAQSTQDQLARQDAQAETRVLRAEVDSLRRHVAALEEQLEGSRSEVQRLTNTVASQVEEVRKLSGEVETLAASLTKQQAVNEGVMKKKEQVEWQLLELQAECQELKRTTATT</sequence>
<dbReference type="STRING" id="105231.A0A1Y1I5R1"/>
<dbReference type="Proteomes" id="UP000054558">
    <property type="component" value="Unassembled WGS sequence"/>
</dbReference>
<proteinExistence type="predicted"/>
<reference evidence="3 4" key="1">
    <citation type="journal article" date="2014" name="Nat. Commun.">
        <title>Klebsormidium flaccidum genome reveals primary factors for plant terrestrial adaptation.</title>
        <authorList>
            <person name="Hori K."/>
            <person name="Maruyama F."/>
            <person name="Fujisawa T."/>
            <person name="Togashi T."/>
            <person name="Yamamoto N."/>
            <person name="Seo M."/>
            <person name="Sato S."/>
            <person name="Yamada T."/>
            <person name="Mori H."/>
            <person name="Tajima N."/>
            <person name="Moriyama T."/>
            <person name="Ikeuchi M."/>
            <person name="Watanabe M."/>
            <person name="Wada H."/>
            <person name="Kobayashi K."/>
            <person name="Saito M."/>
            <person name="Masuda T."/>
            <person name="Sasaki-Sekimoto Y."/>
            <person name="Mashiguchi K."/>
            <person name="Awai K."/>
            <person name="Shimojima M."/>
            <person name="Masuda S."/>
            <person name="Iwai M."/>
            <person name="Nobusawa T."/>
            <person name="Narise T."/>
            <person name="Kondo S."/>
            <person name="Saito H."/>
            <person name="Sato R."/>
            <person name="Murakawa M."/>
            <person name="Ihara Y."/>
            <person name="Oshima-Yamada Y."/>
            <person name="Ohtaka K."/>
            <person name="Satoh M."/>
            <person name="Sonobe K."/>
            <person name="Ishii M."/>
            <person name="Ohtani R."/>
            <person name="Kanamori-Sato M."/>
            <person name="Honoki R."/>
            <person name="Miyazaki D."/>
            <person name="Mochizuki H."/>
            <person name="Umetsu J."/>
            <person name="Higashi K."/>
            <person name="Shibata D."/>
            <person name="Kamiya Y."/>
            <person name="Sato N."/>
            <person name="Nakamura Y."/>
            <person name="Tabata S."/>
            <person name="Ida S."/>
            <person name="Kurokawa K."/>
            <person name="Ohta H."/>
        </authorList>
    </citation>
    <scope>NUCLEOTIDE SEQUENCE [LARGE SCALE GENOMIC DNA]</scope>
    <source>
        <strain evidence="3 4">NIES-2285</strain>
    </source>
</reference>